<keyword evidence="2" id="KW-1185">Reference proteome</keyword>
<organism evidence="1 2">
    <name type="scientific">Aporhodopirellula rubra</name>
    <dbReference type="NCBI Taxonomy" id="980271"/>
    <lineage>
        <taxon>Bacteria</taxon>
        <taxon>Pseudomonadati</taxon>
        <taxon>Planctomycetota</taxon>
        <taxon>Planctomycetia</taxon>
        <taxon>Pirellulales</taxon>
        <taxon>Pirellulaceae</taxon>
        <taxon>Aporhodopirellula</taxon>
    </lineage>
</organism>
<evidence type="ECO:0000313" key="1">
    <source>
        <dbReference type="EMBL" id="MBB3206044.1"/>
    </source>
</evidence>
<comment type="caution">
    <text evidence="1">The sequence shown here is derived from an EMBL/GenBank/DDBJ whole genome shotgun (WGS) entry which is preliminary data.</text>
</comment>
<proteinExistence type="predicted"/>
<name>A0A7W5DXK5_9BACT</name>
<reference evidence="1 2" key="1">
    <citation type="submission" date="2020-08" db="EMBL/GenBank/DDBJ databases">
        <title>Genomic Encyclopedia of Type Strains, Phase III (KMG-III): the genomes of soil and plant-associated and newly described type strains.</title>
        <authorList>
            <person name="Whitman W."/>
        </authorList>
    </citation>
    <scope>NUCLEOTIDE SEQUENCE [LARGE SCALE GENOMIC DNA]</scope>
    <source>
        <strain evidence="1 2">CECT 8075</strain>
    </source>
</reference>
<evidence type="ECO:0000313" key="2">
    <source>
        <dbReference type="Proteomes" id="UP000536179"/>
    </source>
</evidence>
<dbReference type="RefSeq" id="WP_184304217.1">
    <property type="nucleotide sequence ID" value="NZ_JACHXU010000005.1"/>
</dbReference>
<dbReference type="EMBL" id="JACHXU010000005">
    <property type="protein sequence ID" value="MBB3206044.1"/>
    <property type="molecule type" value="Genomic_DNA"/>
</dbReference>
<accession>A0A7W5DXK5</accession>
<protein>
    <submittedName>
        <fullName evidence="1">Uncharacterized protein</fullName>
    </submittedName>
</protein>
<dbReference type="Proteomes" id="UP000536179">
    <property type="component" value="Unassembled WGS sequence"/>
</dbReference>
<dbReference type="AlphaFoldDB" id="A0A7W5DXK5"/>
<sequence>MTKYNENSTLARRAQLGSFFEELEDRIVQKLRTEASSEEGRAELLRSTGLHDEVLLNELSSLGIPADGLMALRLFPLILVAWAEDDADAKERTEVLSQALKIGIRQDTTAWILLTQWLSKKPPGLGVDAWKRYVHEIFASMSDVAKSRLIQLTESQMLHVAKASGGHFGFGKVSKKEAAIIRQITTAMRQQTLMR</sequence>
<gene>
    <name evidence="1" type="ORF">FHS27_001852</name>
</gene>